<name>A0A8S5T4L8_9CAUD</name>
<accession>A0A8S5T4L8</accession>
<protein>
    <submittedName>
        <fullName evidence="1">Tail connector protein</fullName>
    </submittedName>
</protein>
<organism evidence="1">
    <name type="scientific">Siphoviridae sp. ct5MO18</name>
    <dbReference type="NCBI Taxonomy" id="2827779"/>
    <lineage>
        <taxon>Viruses</taxon>
        <taxon>Duplodnaviria</taxon>
        <taxon>Heunggongvirae</taxon>
        <taxon>Uroviricota</taxon>
        <taxon>Caudoviricetes</taxon>
    </lineage>
</organism>
<dbReference type="InterPro" id="IPR021146">
    <property type="entry name" value="Phage_gp6-like_head-tail"/>
</dbReference>
<proteinExistence type="predicted"/>
<evidence type="ECO:0000313" key="1">
    <source>
        <dbReference type="EMBL" id="DAF58292.1"/>
    </source>
</evidence>
<sequence>MLDAEKIKLVKAMSGETDVDTVSAYLSLAGDKICRRAYPFDPAATEVPEQYQFLQAEIAVYLLNKRGAEGQTGHTENGISRSYESGDVPESMMRQVVPMAGVL</sequence>
<dbReference type="Pfam" id="PF05135">
    <property type="entry name" value="Phage_connect_1"/>
    <property type="match status" value="1"/>
</dbReference>
<dbReference type="EMBL" id="BK032749">
    <property type="protein sequence ID" value="DAF58292.1"/>
    <property type="molecule type" value="Genomic_DNA"/>
</dbReference>
<reference evidence="1" key="1">
    <citation type="journal article" date="2021" name="Proc. Natl. Acad. Sci. U.S.A.">
        <title>A Catalog of Tens of Thousands of Viruses from Human Metagenomes Reveals Hidden Associations with Chronic Diseases.</title>
        <authorList>
            <person name="Tisza M.J."/>
            <person name="Buck C.B."/>
        </authorList>
    </citation>
    <scope>NUCLEOTIDE SEQUENCE</scope>
    <source>
        <strain evidence="1">Ct5MO18</strain>
    </source>
</reference>